<evidence type="ECO:0000256" key="1">
    <source>
        <dbReference type="SAM" id="MobiDB-lite"/>
    </source>
</evidence>
<sequence>MAELVPKGPSDEVEKPKFSQFLTSSVITVTVAKSRTFYLHFDLLIAESDRFSNSLTGRFKEAEEKAIELVDEDPELFGFFVEYLYRDRSILSREIQHYSEYVTLARLYAMGERLMAPKFKAYSFWRFAQSLSSDTFISDESVCELLRIACTEIAERVREDPMRAHVFWYAGAKITTLQKSGIFRQLLCDTPDLGRYLCLWVDQSKPTKPDMPNELRYQEFAPESEYPLQRASGAAPKAE</sequence>
<dbReference type="AlphaFoldDB" id="A0A6A7ALY9"/>
<keyword evidence="4" id="KW-1185">Reference proteome</keyword>
<evidence type="ECO:0000259" key="2">
    <source>
        <dbReference type="PROSITE" id="PS50097"/>
    </source>
</evidence>
<dbReference type="OrthoDB" id="194443at2759"/>
<evidence type="ECO:0000313" key="3">
    <source>
        <dbReference type="EMBL" id="KAF2844146.1"/>
    </source>
</evidence>
<protein>
    <recommendedName>
        <fullName evidence="2">BTB domain-containing protein</fullName>
    </recommendedName>
</protein>
<dbReference type="Pfam" id="PF00651">
    <property type="entry name" value="BTB"/>
    <property type="match status" value="1"/>
</dbReference>
<feature type="region of interest" description="Disordered" evidence="1">
    <location>
        <begin position="220"/>
        <end position="239"/>
    </location>
</feature>
<dbReference type="InterPro" id="IPR011333">
    <property type="entry name" value="SKP1/BTB/POZ_sf"/>
</dbReference>
<accession>A0A6A7ALY9</accession>
<feature type="domain" description="BTB" evidence="2">
    <location>
        <begin position="23"/>
        <end position="93"/>
    </location>
</feature>
<dbReference type="EMBL" id="MU006411">
    <property type="protein sequence ID" value="KAF2844146.1"/>
    <property type="molecule type" value="Genomic_DNA"/>
</dbReference>
<evidence type="ECO:0000313" key="4">
    <source>
        <dbReference type="Proteomes" id="UP000799423"/>
    </source>
</evidence>
<dbReference type="PANTHER" id="PTHR47843:SF2">
    <property type="entry name" value="BTB DOMAIN-CONTAINING PROTEIN"/>
    <property type="match status" value="1"/>
</dbReference>
<dbReference type="InterPro" id="IPR000210">
    <property type="entry name" value="BTB/POZ_dom"/>
</dbReference>
<dbReference type="PANTHER" id="PTHR47843">
    <property type="entry name" value="BTB DOMAIN-CONTAINING PROTEIN-RELATED"/>
    <property type="match status" value="1"/>
</dbReference>
<proteinExistence type="predicted"/>
<dbReference type="Gene3D" id="3.30.710.10">
    <property type="entry name" value="Potassium Channel Kv1.1, Chain A"/>
    <property type="match status" value="1"/>
</dbReference>
<dbReference type="SMART" id="SM00225">
    <property type="entry name" value="BTB"/>
    <property type="match status" value="1"/>
</dbReference>
<dbReference type="SUPFAM" id="SSF54695">
    <property type="entry name" value="POZ domain"/>
    <property type="match status" value="1"/>
</dbReference>
<name>A0A6A7ALY9_9PLEO</name>
<reference evidence="3" key="1">
    <citation type="submission" date="2020-01" db="EMBL/GenBank/DDBJ databases">
        <authorList>
            <consortium name="DOE Joint Genome Institute"/>
            <person name="Haridas S."/>
            <person name="Albert R."/>
            <person name="Binder M."/>
            <person name="Bloem J."/>
            <person name="Labutti K."/>
            <person name="Salamov A."/>
            <person name="Andreopoulos B."/>
            <person name="Baker S.E."/>
            <person name="Barry K."/>
            <person name="Bills G."/>
            <person name="Bluhm B.H."/>
            <person name="Cannon C."/>
            <person name="Castanera R."/>
            <person name="Culley D.E."/>
            <person name="Daum C."/>
            <person name="Ezra D."/>
            <person name="Gonzalez J.B."/>
            <person name="Henrissat B."/>
            <person name="Kuo A."/>
            <person name="Liang C."/>
            <person name="Lipzen A."/>
            <person name="Lutzoni F."/>
            <person name="Magnuson J."/>
            <person name="Mondo S."/>
            <person name="Nolan M."/>
            <person name="Ohm R."/>
            <person name="Pangilinan J."/>
            <person name="Park H.-J."/>
            <person name="Ramirez L."/>
            <person name="Alfaro M."/>
            <person name="Sun H."/>
            <person name="Tritt A."/>
            <person name="Yoshinaga Y."/>
            <person name="Zwiers L.-H."/>
            <person name="Turgeon B.G."/>
            <person name="Goodwin S.B."/>
            <person name="Spatafora J.W."/>
            <person name="Crous P.W."/>
            <person name="Grigoriev I.V."/>
        </authorList>
    </citation>
    <scope>NUCLEOTIDE SEQUENCE</scope>
    <source>
        <strain evidence="3">IPT5</strain>
    </source>
</reference>
<organism evidence="3 4">
    <name type="scientific">Plenodomus tracheiphilus IPT5</name>
    <dbReference type="NCBI Taxonomy" id="1408161"/>
    <lineage>
        <taxon>Eukaryota</taxon>
        <taxon>Fungi</taxon>
        <taxon>Dikarya</taxon>
        <taxon>Ascomycota</taxon>
        <taxon>Pezizomycotina</taxon>
        <taxon>Dothideomycetes</taxon>
        <taxon>Pleosporomycetidae</taxon>
        <taxon>Pleosporales</taxon>
        <taxon>Pleosporineae</taxon>
        <taxon>Leptosphaeriaceae</taxon>
        <taxon>Plenodomus</taxon>
    </lineage>
</organism>
<gene>
    <name evidence="3" type="ORF">T440DRAFT_512357</name>
</gene>
<dbReference type="Proteomes" id="UP000799423">
    <property type="component" value="Unassembled WGS sequence"/>
</dbReference>
<dbReference type="PROSITE" id="PS50097">
    <property type="entry name" value="BTB"/>
    <property type="match status" value="1"/>
</dbReference>